<feature type="chain" id="PRO_5004170700" description="Ig-like domain-containing protein" evidence="1">
    <location>
        <begin position="21"/>
        <end position="183"/>
    </location>
</feature>
<dbReference type="VEuPathDB" id="FungiDB:ATEG_02155"/>
<evidence type="ECO:0000313" key="3">
    <source>
        <dbReference type="Proteomes" id="UP000007963"/>
    </source>
</evidence>
<dbReference type="RefSeq" id="XP_001211333.1">
    <property type="nucleotide sequence ID" value="XM_001211333.1"/>
</dbReference>
<dbReference type="EMBL" id="CH476596">
    <property type="protein sequence ID" value="EAU37117.1"/>
    <property type="molecule type" value="Genomic_DNA"/>
</dbReference>
<evidence type="ECO:0008006" key="4">
    <source>
        <dbReference type="Google" id="ProtNLM"/>
    </source>
</evidence>
<sequence length="183" mass="19750">MKPYEIIIFYLLAAMKYVIAEPGVKTVTGATTSFTCSITQRVATFDSTSRISGAVSLGLSAAPTGVSWVNGGKHHLVADTFRNSDTIVSTSKGKPVTTVVPVISIPRSCSAKSLWEYPIMEGAAWWYTGNTNPSAFRVIYAANPTITSTTTTRPDSKVVTQTITSWPTAEAPDCLYLIERFAQ</sequence>
<dbReference type="HOGENOM" id="CLU_1474888_0_0_1"/>
<evidence type="ECO:0000313" key="2">
    <source>
        <dbReference type="EMBL" id="EAU37117.1"/>
    </source>
</evidence>
<dbReference type="Proteomes" id="UP000007963">
    <property type="component" value="Unassembled WGS sequence"/>
</dbReference>
<accession>Q0CVX9</accession>
<reference evidence="3" key="1">
    <citation type="submission" date="2005-09" db="EMBL/GenBank/DDBJ databases">
        <title>Annotation of the Aspergillus terreus NIH2624 genome.</title>
        <authorList>
            <person name="Birren B.W."/>
            <person name="Lander E.S."/>
            <person name="Galagan J.E."/>
            <person name="Nusbaum C."/>
            <person name="Devon K."/>
            <person name="Henn M."/>
            <person name="Ma L.-J."/>
            <person name="Jaffe D.B."/>
            <person name="Butler J."/>
            <person name="Alvarez P."/>
            <person name="Gnerre S."/>
            <person name="Grabherr M."/>
            <person name="Kleber M."/>
            <person name="Mauceli E.W."/>
            <person name="Brockman W."/>
            <person name="Rounsley S."/>
            <person name="Young S.K."/>
            <person name="LaButti K."/>
            <person name="Pushparaj V."/>
            <person name="DeCaprio D."/>
            <person name="Crawford M."/>
            <person name="Koehrsen M."/>
            <person name="Engels R."/>
            <person name="Montgomery P."/>
            <person name="Pearson M."/>
            <person name="Howarth C."/>
            <person name="Larson L."/>
            <person name="Luoma S."/>
            <person name="White J."/>
            <person name="Alvarado L."/>
            <person name="Kodira C.D."/>
            <person name="Zeng Q."/>
            <person name="Oleary S."/>
            <person name="Yandava C."/>
            <person name="Denning D.W."/>
            <person name="Nierman W.C."/>
            <person name="Milne T."/>
            <person name="Madden K."/>
        </authorList>
    </citation>
    <scope>NUCLEOTIDE SEQUENCE [LARGE SCALE GENOMIC DNA]</scope>
    <source>
        <strain evidence="3">NIH 2624 / FGSC A1156</strain>
    </source>
</reference>
<name>Q0CVX9_ASPTN</name>
<protein>
    <recommendedName>
        <fullName evidence="4">Ig-like domain-containing protein</fullName>
    </recommendedName>
</protein>
<organism evidence="2 3">
    <name type="scientific">Aspergillus terreus (strain NIH 2624 / FGSC A1156)</name>
    <dbReference type="NCBI Taxonomy" id="341663"/>
    <lineage>
        <taxon>Eukaryota</taxon>
        <taxon>Fungi</taxon>
        <taxon>Dikarya</taxon>
        <taxon>Ascomycota</taxon>
        <taxon>Pezizomycotina</taxon>
        <taxon>Eurotiomycetes</taxon>
        <taxon>Eurotiomycetidae</taxon>
        <taxon>Eurotiales</taxon>
        <taxon>Aspergillaceae</taxon>
        <taxon>Aspergillus</taxon>
        <taxon>Aspergillus subgen. Circumdati</taxon>
    </lineage>
</organism>
<evidence type="ECO:0000256" key="1">
    <source>
        <dbReference type="SAM" id="SignalP"/>
    </source>
</evidence>
<gene>
    <name evidence="2" type="ORF">ATEG_02155</name>
</gene>
<keyword evidence="1" id="KW-0732">Signal</keyword>
<proteinExistence type="predicted"/>
<feature type="signal peptide" evidence="1">
    <location>
        <begin position="1"/>
        <end position="20"/>
    </location>
</feature>
<dbReference type="Gene3D" id="3.10.450.30">
    <property type="entry name" value="Microbial ribonucleases"/>
    <property type="match status" value="1"/>
</dbReference>
<dbReference type="AlphaFoldDB" id="Q0CVX9"/>
<dbReference type="GeneID" id="4317064"/>